<feature type="region of interest" description="Disordered" evidence="1">
    <location>
        <begin position="303"/>
        <end position="324"/>
    </location>
</feature>
<organism evidence="3 4">
    <name type="scientific">Exophiala mesophila</name>
    <name type="common">Black yeast-like fungus</name>
    <dbReference type="NCBI Taxonomy" id="212818"/>
    <lineage>
        <taxon>Eukaryota</taxon>
        <taxon>Fungi</taxon>
        <taxon>Dikarya</taxon>
        <taxon>Ascomycota</taxon>
        <taxon>Pezizomycotina</taxon>
        <taxon>Eurotiomycetes</taxon>
        <taxon>Chaetothyriomycetidae</taxon>
        <taxon>Chaetothyriales</taxon>
        <taxon>Herpotrichiellaceae</taxon>
        <taxon>Exophiala</taxon>
    </lineage>
</organism>
<dbReference type="PROSITE" id="PS51184">
    <property type="entry name" value="JMJC"/>
    <property type="match status" value="1"/>
</dbReference>
<dbReference type="PANTHER" id="PTHR12461:SF99">
    <property type="entry name" value="BIFUNCTIONAL PEPTIDASE AND (3S)-LYSYL HYDROXYLASE JMJD7"/>
    <property type="match status" value="1"/>
</dbReference>
<dbReference type="VEuPathDB" id="FungiDB:PV10_03417"/>
<comment type="caution">
    <text evidence="3">The sequence shown here is derived from an EMBL/GenBank/DDBJ whole genome shotgun (WGS) entry which is preliminary data.</text>
</comment>
<dbReference type="Pfam" id="PF13621">
    <property type="entry name" value="Cupin_8"/>
    <property type="match status" value="1"/>
</dbReference>
<dbReference type="OrthoDB" id="415358at2759"/>
<feature type="domain" description="JmjC" evidence="2">
    <location>
        <begin position="207"/>
        <end position="465"/>
    </location>
</feature>
<dbReference type="InterPro" id="IPR041667">
    <property type="entry name" value="Cupin_8"/>
</dbReference>
<reference evidence="3 4" key="1">
    <citation type="submission" date="2017-03" db="EMBL/GenBank/DDBJ databases">
        <title>Genomes of endolithic fungi from Antarctica.</title>
        <authorList>
            <person name="Coleine C."/>
            <person name="Masonjones S."/>
            <person name="Stajich J.E."/>
        </authorList>
    </citation>
    <scope>NUCLEOTIDE SEQUENCE [LARGE SCALE GENOMIC DNA]</scope>
    <source>
        <strain evidence="3 4">CCFEE 6314</strain>
    </source>
</reference>
<feature type="region of interest" description="Disordered" evidence="1">
    <location>
        <begin position="337"/>
        <end position="387"/>
    </location>
</feature>
<name>A0A438NAM3_EXOME</name>
<evidence type="ECO:0000259" key="2">
    <source>
        <dbReference type="PROSITE" id="PS51184"/>
    </source>
</evidence>
<dbReference type="EMBL" id="NAJM01000011">
    <property type="protein sequence ID" value="RVX72666.1"/>
    <property type="molecule type" value="Genomic_DNA"/>
</dbReference>
<dbReference type="SMART" id="SM00558">
    <property type="entry name" value="JmjC"/>
    <property type="match status" value="1"/>
</dbReference>
<protein>
    <recommendedName>
        <fullName evidence="2">JmjC domain-containing protein</fullName>
    </recommendedName>
</protein>
<dbReference type="InterPro" id="IPR003347">
    <property type="entry name" value="JmjC_dom"/>
</dbReference>
<evidence type="ECO:0000256" key="1">
    <source>
        <dbReference type="SAM" id="MobiDB-lite"/>
    </source>
</evidence>
<accession>A0A438NAM3</accession>
<dbReference type="PANTHER" id="PTHR12461">
    <property type="entry name" value="HYPOXIA-INDUCIBLE FACTOR 1 ALPHA INHIBITOR-RELATED"/>
    <property type="match status" value="1"/>
</dbReference>
<evidence type="ECO:0000313" key="4">
    <source>
        <dbReference type="Proteomes" id="UP000288859"/>
    </source>
</evidence>
<dbReference type="InterPro" id="IPR014710">
    <property type="entry name" value="RmlC-like_jellyroll"/>
</dbReference>
<feature type="compositionally biased region" description="Basic and acidic residues" evidence="1">
    <location>
        <begin position="350"/>
        <end position="368"/>
    </location>
</feature>
<dbReference type="Proteomes" id="UP000288859">
    <property type="component" value="Unassembled WGS sequence"/>
</dbReference>
<dbReference type="Gene3D" id="2.60.120.10">
    <property type="entry name" value="Jelly Rolls"/>
    <property type="match status" value="2"/>
</dbReference>
<evidence type="ECO:0000313" key="3">
    <source>
        <dbReference type="EMBL" id="RVX72666.1"/>
    </source>
</evidence>
<proteinExistence type="predicted"/>
<dbReference type="AlphaFoldDB" id="A0A438NAM3"/>
<sequence>MPELSAASILIQLIEDYHSLNPEGIRKCSYPTSLEFSRQVSRGRPCVYRIKDEGSPKLPSRQAARALYLDHLKGRSESEEERAKITASPAFAWTAQSLSDRVTEKVDVAVTPDGRADSIYSIWKTHTGRYDYRGGDDLGDEKNGCEYGDGLGNDNLTSLPPRSRHSGHEFEQVFLEPASVQMDLSTLLSKLTSTTTSPSSCSSTNPVYYLQSQNSNLTTTGLSPLYDEMPETIPFAKPVLGEPDAVNLWIGGDRSITTTHRDPYENLYLVLRGSKTFTLWPPVEEMCLSAKLVRTGRFVLRGRGGGGGSGHDVDGGDTIVDSKGGNEGSAFSLFEVQLDDDSDDQQQRNGRVEGRGGSDEEKQDEETKGACSSSPSQHGRIPWIPIDPSLPRSTLEQLYPYYRHARPETVTVEAGEMLYLPAGWFHHVRQQCGQWDDGSRAPCVAVNYWFDMDYEGERYAFHQLITRLVDEVRNSSTQDLRPGGAEL</sequence>
<gene>
    <name evidence="3" type="ORF">B0A52_04064</name>
</gene>
<dbReference type="SUPFAM" id="SSF51197">
    <property type="entry name" value="Clavaminate synthase-like"/>
    <property type="match status" value="1"/>
</dbReference>